<keyword evidence="5" id="KW-0862">Zinc</keyword>
<feature type="compositionally biased region" description="Basic and acidic residues" evidence="6">
    <location>
        <begin position="309"/>
        <end position="332"/>
    </location>
</feature>
<comment type="subcellular location">
    <subcellularLocation>
        <location evidence="1">Golgi apparatus membrane</location>
    </subcellularLocation>
</comment>
<feature type="compositionally biased region" description="Pro residues" evidence="6">
    <location>
        <begin position="343"/>
        <end position="356"/>
    </location>
</feature>
<protein>
    <submittedName>
        <fullName evidence="8">GRASP55/65 PDZ-like domain-containing protein</fullName>
    </submittedName>
</protein>
<evidence type="ECO:0000256" key="1">
    <source>
        <dbReference type="ARBA" id="ARBA00004394"/>
    </source>
</evidence>
<dbReference type="GO" id="GO:0046872">
    <property type="term" value="F:metal ion binding"/>
    <property type="evidence" value="ECO:0007669"/>
    <property type="project" value="UniProtKB-KW"/>
</dbReference>
<feature type="domain" description="PDZ GRASP-type" evidence="7">
    <location>
        <begin position="109"/>
        <end position="198"/>
    </location>
</feature>
<feature type="region of interest" description="Disordered" evidence="6">
    <location>
        <begin position="285"/>
        <end position="379"/>
    </location>
</feature>
<feature type="compositionally biased region" description="Low complexity" evidence="6">
    <location>
        <begin position="357"/>
        <end position="371"/>
    </location>
</feature>
<dbReference type="Pfam" id="PF04495">
    <property type="entry name" value="GRASP55_65"/>
    <property type="match status" value="1"/>
</dbReference>
<feature type="region of interest" description="Disordered" evidence="6">
    <location>
        <begin position="214"/>
        <end position="255"/>
    </location>
</feature>
<dbReference type="InterPro" id="IPR036034">
    <property type="entry name" value="PDZ_sf"/>
</dbReference>
<organism evidence="8 9">
    <name type="scientific">Sphaerosporella brunnea</name>
    <dbReference type="NCBI Taxonomy" id="1250544"/>
    <lineage>
        <taxon>Eukaryota</taxon>
        <taxon>Fungi</taxon>
        <taxon>Dikarya</taxon>
        <taxon>Ascomycota</taxon>
        <taxon>Pezizomycotina</taxon>
        <taxon>Pezizomycetes</taxon>
        <taxon>Pezizales</taxon>
        <taxon>Pyronemataceae</taxon>
        <taxon>Sphaerosporella</taxon>
    </lineage>
</organism>
<dbReference type="OrthoDB" id="3318at2759"/>
<evidence type="ECO:0000256" key="3">
    <source>
        <dbReference type="ARBA" id="ARBA00023034"/>
    </source>
</evidence>
<comment type="caution">
    <text evidence="8">The sequence shown here is derived from an EMBL/GenBank/DDBJ whole genome shotgun (WGS) entry which is preliminary data.</text>
</comment>
<reference evidence="8 9" key="1">
    <citation type="submission" date="2019-09" db="EMBL/GenBank/DDBJ databases">
        <title>Draft genome of the ectomycorrhizal ascomycete Sphaerosporella brunnea.</title>
        <authorList>
            <consortium name="DOE Joint Genome Institute"/>
            <person name="Benucci G.M."/>
            <person name="Marozzi G."/>
            <person name="Antonielli L."/>
            <person name="Sanchez S."/>
            <person name="Marco P."/>
            <person name="Wang X."/>
            <person name="Falini L.B."/>
            <person name="Barry K."/>
            <person name="Haridas S."/>
            <person name="Lipzen A."/>
            <person name="Labutti K."/>
            <person name="Grigoriev I.V."/>
            <person name="Murat C."/>
            <person name="Martin F."/>
            <person name="Albertini E."/>
            <person name="Donnini D."/>
            <person name="Bonito G."/>
        </authorList>
    </citation>
    <scope>NUCLEOTIDE SEQUENCE [LARGE SCALE GENOMIC DNA]</scope>
    <source>
        <strain evidence="8 9">Sb_GMNB300</strain>
    </source>
</reference>
<keyword evidence="5" id="KW-0479">Metal-binding</keyword>
<accession>A0A5J5F1Q5</accession>
<dbReference type="PANTHER" id="PTHR12893:SF0">
    <property type="entry name" value="GRASP65"/>
    <property type="match status" value="1"/>
</dbReference>
<evidence type="ECO:0000313" key="8">
    <source>
        <dbReference type="EMBL" id="KAA8909480.1"/>
    </source>
</evidence>
<evidence type="ECO:0000256" key="2">
    <source>
        <dbReference type="ARBA" id="ARBA00022737"/>
    </source>
</evidence>
<sequence>MSWLKKFLPLGEERRQGVGFGFQVLKNTNNLIAIEPWFDFICGINGRLVEDGNSYLFSKEIENCAGRDVAFTVWSAKGQRMRDVMASVPSSSLSLGLTLQWCPVATTEDIWHILDVAPNSPADYAGLLPYSDYIIGTPEGIVRGESGLGELVEDHMDRPLRLFVYNHEYDVTRELHITPTRSWGGEGALGCVLGFGALHRIPAPLHEPVQAPGETLFSNSPRASGDFKRPPVLEEEEFPPTEPGNLIAPATTTTPSPYQFTPMENPATFRGTIAPASHLFTAAAITAGTPPPPRSTSSPVPARHKARHARDFDSSLMDDYLKEGEQKSRELEGTSSKPIKTDLPPPPKRAVPPPQRKPATPTAEVPAPVTTPEREDELD</sequence>
<dbReference type="FunFam" id="2.30.42.10:FF:000026">
    <property type="entry name" value="Golgi reassembly stacking protein 2"/>
    <property type="match status" value="1"/>
</dbReference>
<dbReference type="PROSITE" id="PS51865">
    <property type="entry name" value="PDZ_GRASP"/>
    <property type="match status" value="2"/>
</dbReference>
<dbReference type="InParanoid" id="A0A5J5F1Q5"/>
<evidence type="ECO:0000256" key="4">
    <source>
        <dbReference type="ARBA" id="ARBA00023136"/>
    </source>
</evidence>
<dbReference type="Proteomes" id="UP000326924">
    <property type="component" value="Unassembled WGS sequence"/>
</dbReference>
<feature type="binding site" evidence="5">
    <location>
        <position position="102"/>
    </location>
    <ligand>
        <name>Zn(2+)</name>
        <dbReference type="ChEBI" id="CHEBI:29105"/>
    </ligand>
</feature>
<dbReference type="GO" id="GO:0000139">
    <property type="term" value="C:Golgi membrane"/>
    <property type="evidence" value="ECO:0007669"/>
    <property type="project" value="UniProtKB-SubCell"/>
</dbReference>
<feature type="domain" description="PDZ GRASP-type" evidence="7">
    <location>
        <begin position="20"/>
        <end position="104"/>
    </location>
</feature>
<dbReference type="EMBL" id="VXIS01000057">
    <property type="protein sequence ID" value="KAA8909480.1"/>
    <property type="molecule type" value="Genomic_DNA"/>
</dbReference>
<dbReference type="SUPFAM" id="SSF50156">
    <property type="entry name" value="PDZ domain-like"/>
    <property type="match status" value="1"/>
</dbReference>
<keyword evidence="9" id="KW-1185">Reference proteome</keyword>
<dbReference type="GO" id="GO:0007030">
    <property type="term" value="P:Golgi organization"/>
    <property type="evidence" value="ECO:0007669"/>
    <property type="project" value="TreeGrafter"/>
</dbReference>
<dbReference type="InterPro" id="IPR007583">
    <property type="entry name" value="GRASP55_65"/>
</dbReference>
<gene>
    <name evidence="8" type="ORF">FN846DRAFT_776307</name>
</gene>
<proteinExistence type="predicted"/>
<evidence type="ECO:0000313" key="9">
    <source>
        <dbReference type="Proteomes" id="UP000326924"/>
    </source>
</evidence>
<dbReference type="PANTHER" id="PTHR12893">
    <property type="entry name" value="GOLGI REASSEMBLY STACKING PROTEIN GRASP"/>
    <property type="match status" value="1"/>
</dbReference>
<keyword evidence="4" id="KW-0472">Membrane</keyword>
<dbReference type="AlphaFoldDB" id="A0A5J5F1Q5"/>
<evidence type="ECO:0000256" key="6">
    <source>
        <dbReference type="SAM" id="MobiDB-lite"/>
    </source>
</evidence>
<name>A0A5J5F1Q5_9PEZI</name>
<keyword evidence="3" id="KW-0333">Golgi apparatus</keyword>
<evidence type="ECO:0000259" key="7">
    <source>
        <dbReference type="PROSITE" id="PS51865"/>
    </source>
</evidence>
<dbReference type="InterPro" id="IPR024958">
    <property type="entry name" value="GRASP_PDZ"/>
</dbReference>
<dbReference type="FunCoup" id="A0A5J5F1Q5">
    <property type="interactions" value="95"/>
</dbReference>
<evidence type="ECO:0000256" key="5">
    <source>
        <dbReference type="PIRSR" id="PIRSR607583-1"/>
    </source>
</evidence>
<dbReference type="Gene3D" id="2.30.42.10">
    <property type="match status" value="2"/>
</dbReference>
<keyword evidence="2" id="KW-0677">Repeat</keyword>